<evidence type="ECO:0000259" key="1">
    <source>
        <dbReference type="Pfam" id="PF00535"/>
    </source>
</evidence>
<dbReference type="GO" id="GO:0016740">
    <property type="term" value="F:transferase activity"/>
    <property type="evidence" value="ECO:0007669"/>
    <property type="project" value="UniProtKB-KW"/>
</dbReference>
<dbReference type="CDD" id="cd03801">
    <property type="entry name" value="GT4_PimA-like"/>
    <property type="match status" value="1"/>
</dbReference>
<gene>
    <name evidence="2" type="ORF">A0U93_15025</name>
</gene>
<evidence type="ECO:0000313" key="2">
    <source>
        <dbReference type="EMBL" id="AQS89010.1"/>
    </source>
</evidence>
<accession>A0A1U9KTL1</accession>
<dbReference type="CDD" id="cd04186">
    <property type="entry name" value="GT_2_like_c"/>
    <property type="match status" value="1"/>
</dbReference>
<organism evidence="2 3">
    <name type="scientific">Neoasaia chiangmaiensis</name>
    <dbReference type="NCBI Taxonomy" id="320497"/>
    <lineage>
        <taxon>Bacteria</taxon>
        <taxon>Pseudomonadati</taxon>
        <taxon>Pseudomonadota</taxon>
        <taxon>Alphaproteobacteria</taxon>
        <taxon>Acetobacterales</taxon>
        <taxon>Acetobacteraceae</taxon>
        <taxon>Neoasaia</taxon>
    </lineage>
</organism>
<dbReference type="SUPFAM" id="SSF53448">
    <property type="entry name" value="Nucleotide-diphospho-sugar transferases"/>
    <property type="match status" value="1"/>
</dbReference>
<sequence>MLFTEETQGAVSAPIWAHLDEEWYVRRYPEVSEWMRDHGIESVSTFYEEIGQRYGHSPNPYFDEDWYRQAYPDVYRDICANRVRSAFEHYCREGYIDRSPHWLFDEKGYRRRYPDLTDAILSAAGLRNGFDHYLSVGEKHSYRGHLFFDVDMARTYLATMGISGEGSVLGAYLGLSSAQADAGRVSWYFDPVWYLQTYPEVAREIEDGQYVSALHHYLTNGSPRHYSPQEFFSENHYGETHADVLPSLEQGTFRNGYEHFLNFGSHEGRSPRGGTDLAAYSRRPAVRADLKHGLAHDPFAHFVAACLAGASVDIADSMPSESQTRRLFVQEAEALLPAIRRRPLDFRYEGRPDVSVILVAHDKIALTIQAIASLRQNYAGSIDLILVDSGSHDRTHQIDEWVLGVTLIRFDGNVGFLAGCNAALQRVKASAVLYLNNDVRLYPNAVSNSLKRLSSDKAIGAVGAKIVRTNMRLQEAGSIIWRDGATYGYRREDDPNIAEANFVRNVDYCSAAYLIVRTELLQQLDGFDEQYRPAYFEDTDLCLRIVEQGMRVVYDPSVMIEHLEFGSSGTARSQAMIKANHRLFGLVHQDYLRPQQPAHVRNAVLAREQRSDRKRILFIEDRLPLRALGSGYVRSNDIIRTMSALGYLVTVYPVLPREVEAADLYWDFPDDVEVIDDRSLADFPSFIAERAGYYDLIWIGRTHNMTRLLPIMNEEGRHLPTNGAILDTEVIATPRAFERARVLHLSSGPLTFDESLQKELDCAHYCQQIIAVTPSDAALVARVGYHNVAVLGHCLEASPSPRAFQERRDILVLGAIHDEGSPNHDGLMWLANDVLPFLDRLLPDGILVTVAGYVGSDVDMRVFSKYPRIRCIGAQDDLAKLYDRHRVFVAPTRFAGGVPYKVHEAASFGLPVATTSLIAGQVDWKDGQSLLAADSADPEGFARNIARLYGDAELWKNIRENALAAVAKDCDPVVFRARLERILQSSIA</sequence>
<dbReference type="OrthoDB" id="9783791at2"/>
<dbReference type="Pfam" id="PF13692">
    <property type="entry name" value="Glyco_trans_1_4"/>
    <property type="match status" value="1"/>
</dbReference>
<dbReference type="AlphaFoldDB" id="A0A1U9KTL1"/>
<dbReference type="Gene3D" id="3.40.50.2000">
    <property type="entry name" value="Glycogen Phosphorylase B"/>
    <property type="match status" value="1"/>
</dbReference>
<dbReference type="PANTHER" id="PTHR43179">
    <property type="entry name" value="RHAMNOSYLTRANSFERASE WBBL"/>
    <property type="match status" value="1"/>
</dbReference>
<dbReference type="EMBL" id="CP014691">
    <property type="protein sequence ID" value="AQS89010.1"/>
    <property type="molecule type" value="Genomic_DNA"/>
</dbReference>
<feature type="domain" description="Glycosyltransferase 2-like" evidence="1">
    <location>
        <begin position="355"/>
        <end position="492"/>
    </location>
</feature>
<dbReference type="Gene3D" id="3.90.550.10">
    <property type="entry name" value="Spore Coat Polysaccharide Biosynthesis Protein SpsA, Chain A"/>
    <property type="match status" value="1"/>
</dbReference>
<dbReference type="InterPro" id="IPR001173">
    <property type="entry name" value="Glyco_trans_2-like"/>
</dbReference>
<keyword evidence="2" id="KW-0808">Transferase</keyword>
<dbReference type="SUPFAM" id="SSF53756">
    <property type="entry name" value="UDP-Glycosyltransferase/glycogen phosphorylase"/>
    <property type="match status" value="1"/>
</dbReference>
<dbReference type="KEGG" id="nch:A0U93_15025"/>
<evidence type="ECO:0000313" key="3">
    <source>
        <dbReference type="Proteomes" id="UP000188604"/>
    </source>
</evidence>
<keyword evidence="3" id="KW-1185">Reference proteome</keyword>
<dbReference type="STRING" id="320497.A0U93_15025"/>
<protein>
    <submittedName>
        <fullName evidence="2">Glycosyl transferase</fullName>
    </submittedName>
</protein>
<dbReference type="Pfam" id="PF00535">
    <property type="entry name" value="Glycos_transf_2"/>
    <property type="match status" value="1"/>
</dbReference>
<name>A0A1U9KTL1_9PROT</name>
<dbReference type="InterPro" id="IPR029044">
    <property type="entry name" value="Nucleotide-diphossugar_trans"/>
</dbReference>
<proteinExistence type="predicted"/>
<dbReference type="PANTHER" id="PTHR43179:SF7">
    <property type="entry name" value="RHAMNOSYLTRANSFERASE WBBL"/>
    <property type="match status" value="1"/>
</dbReference>
<reference evidence="2 3" key="1">
    <citation type="submission" date="2016-03" db="EMBL/GenBank/DDBJ databases">
        <title>Acetic acid bacteria sequencing.</title>
        <authorList>
            <person name="Brandt J."/>
            <person name="Jakob F."/>
            <person name="Vogel R.F."/>
        </authorList>
    </citation>
    <scope>NUCLEOTIDE SEQUENCE [LARGE SCALE GENOMIC DNA]</scope>
    <source>
        <strain evidence="2 3">NBRC 101099</strain>
    </source>
</reference>
<dbReference type="Proteomes" id="UP000188604">
    <property type="component" value="Chromosome"/>
</dbReference>